<accession>A0A9N8HAF1</accession>
<dbReference type="InterPro" id="IPR011992">
    <property type="entry name" value="EF-hand-dom_pair"/>
</dbReference>
<dbReference type="AlphaFoldDB" id="A0A9N8HAF1"/>
<sequence length="165" mass="17682">MGILSEEAKAMIAEAFEAADADKSGTIDAGEIEAVMTNVAEKEGFEPPKKEDIQKRLDALPTENKGALTLKELMFIVASMKVMATVVILFEQADKDGSGELESAEIKNVLVKLHELAGVDAPSDEKQEEVVTALGGKVTFEQFANFMIPIILEASGVEVIVVVES</sequence>
<reference evidence="3" key="1">
    <citation type="submission" date="2020-06" db="EMBL/GenBank/DDBJ databases">
        <authorList>
            <consortium name="Plant Systems Biology data submission"/>
        </authorList>
    </citation>
    <scope>NUCLEOTIDE SEQUENCE</scope>
    <source>
        <strain evidence="3">D6</strain>
    </source>
</reference>
<evidence type="ECO:0000313" key="4">
    <source>
        <dbReference type="Proteomes" id="UP001153069"/>
    </source>
</evidence>
<evidence type="ECO:0000256" key="1">
    <source>
        <dbReference type="ARBA" id="ARBA00022837"/>
    </source>
</evidence>
<feature type="domain" description="EF-hand" evidence="2">
    <location>
        <begin position="81"/>
        <end position="116"/>
    </location>
</feature>
<dbReference type="PROSITE" id="PS50222">
    <property type="entry name" value="EF_HAND_2"/>
    <property type="match status" value="2"/>
</dbReference>
<dbReference type="Pfam" id="PF13202">
    <property type="entry name" value="EF-hand_5"/>
    <property type="match status" value="2"/>
</dbReference>
<organism evidence="3 4">
    <name type="scientific">Seminavis robusta</name>
    <dbReference type="NCBI Taxonomy" id="568900"/>
    <lineage>
        <taxon>Eukaryota</taxon>
        <taxon>Sar</taxon>
        <taxon>Stramenopiles</taxon>
        <taxon>Ochrophyta</taxon>
        <taxon>Bacillariophyta</taxon>
        <taxon>Bacillariophyceae</taxon>
        <taxon>Bacillariophycidae</taxon>
        <taxon>Naviculales</taxon>
        <taxon>Naviculaceae</taxon>
        <taxon>Seminavis</taxon>
    </lineage>
</organism>
<keyword evidence="4" id="KW-1185">Reference proteome</keyword>
<dbReference type="SUPFAM" id="SSF47473">
    <property type="entry name" value="EF-hand"/>
    <property type="match status" value="1"/>
</dbReference>
<dbReference type="Gene3D" id="1.10.238.10">
    <property type="entry name" value="EF-hand"/>
    <property type="match status" value="1"/>
</dbReference>
<dbReference type="GO" id="GO:0005509">
    <property type="term" value="F:calcium ion binding"/>
    <property type="evidence" value="ECO:0007669"/>
    <property type="project" value="InterPro"/>
</dbReference>
<dbReference type="InterPro" id="IPR018247">
    <property type="entry name" value="EF_Hand_1_Ca_BS"/>
</dbReference>
<dbReference type="PROSITE" id="PS00018">
    <property type="entry name" value="EF_HAND_1"/>
    <property type="match status" value="2"/>
</dbReference>
<gene>
    <name evidence="3" type="ORF">SEMRO_239_G095910.1</name>
</gene>
<dbReference type="SMART" id="SM00054">
    <property type="entry name" value="EFh"/>
    <property type="match status" value="3"/>
</dbReference>
<dbReference type="InterPro" id="IPR002048">
    <property type="entry name" value="EF_hand_dom"/>
</dbReference>
<evidence type="ECO:0000313" key="3">
    <source>
        <dbReference type="EMBL" id="CAB9505677.1"/>
    </source>
</evidence>
<proteinExistence type="predicted"/>
<dbReference type="Proteomes" id="UP001153069">
    <property type="component" value="Unassembled WGS sequence"/>
</dbReference>
<evidence type="ECO:0000259" key="2">
    <source>
        <dbReference type="PROSITE" id="PS50222"/>
    </source>
</evidence>
<name>A0A9N8HAF1_9STRA</name>
<dbReference type="EMBL" id="CAICTM010000238">
    <property type="protein sequence ID" value="CAB9505677.1"/>
    <property type="molecule type" value="Genomic_DNA"/>
</dbReference>
<comment type="caution">
    <text evidence="3">The sequence shown here is derived from an EMBL/GenBank/DDBJ whole genome shotgun (WGS) entry which is preliminary data.</text>
</comment>
<protein>
    <submittedName>
        <fullName evidence="3">Calcium binding protein</fullName>
    </submittedName>
</protein>
<keyword evidence="1" id="KW-0106">Calcium</keyword>
<feature type="domain" description="EF-hand" evidence="2">
    <location>
        <begin position="7"/>
        <end position="42"/>
    </location>
</feature>